<evidence type="ECO:0000256" key="8">
    <source>
        <dbReference type="ARBA" id="ARBA00022691"/>
    </source>
</evidence>
<dbReference type="InterPro" id="IPR000682">
    <property type="entry name" value="PCMT"/>
</dbReference>
<evidence type="ECO:0000256" key="1">
    <source>
        <dbReference type="ARBA" id="ARBA00004496"/>
    </source>
</evidence>
<dbReference type="Gene3D" id="3.40.50.150">
    <property type="entry name" value="Vaccinia Virus protein VP39"/>
    <property type="match status" value="1"/>
</dbReference>
<evidence type="ECO:0000313" key="13">
    <source>
        <dbReference type="Proteomes" id="UP000657385"/>
    </source>
</evidence>
<gene>
    <name evidence="12" type="ORF">I2501_31535</name>
</gene>
<keyword evidence="13" id="KW-1185">Reference proteome</keyword>
<comment type="similarity">
    <text evidence="2">Belongs to the methyltransferase superfamily. L-isoaspartyl/D-aspartyl protein methyltransferase family.</text>
</comment>
<sequence>MTRAVDTEEARVLREALARRLADAGHSQEWLATVRTVPRHRFVPVFHQQDHVGQWVTVAAGEDGYLEGVYADRALTTQLTDGAPTSSSSEPDLMLTMLDALDVRVGHRVLEIGTGTGYNAALLSHRLGDANVTTVDVDPELTARAAERLAAAGYQPHVVTGDGAAGVPERGPFDRIIATCGMQSIPPAWIEQAADGALMVVPIGWGLARVTVQDGHAHGRFLPAGAYFMARRAPGAEPKFAELADVEPTSTKTAATEADRLKFPLVLALPGYRSCTWSDESGAVYSVGLWTPDGSTATAHVDGTLRQIGPRHLWDTVEELHQLFDADPVREDFGLTVNRERQWAWWRTEGGPGWDLPEVVFA</sequence>
<dbReference type="PANTHER" id="PTHR11579:SF0">
    <property type="entry name" value="PROTEIN-L-ISOASPARTATE(D-ASPARTATE) O-METHYLTRANSFERASE"/>
    <property type="match status" value="1"/>
</dbReference>
<dbReference type="AlphaFoldDB" id="A0A931FJA2"/>
<dbReference type="GO" id="GO:0004719">
    <property type="term" value="F:protein-L-isoaspartate (D-aspartate) O-methyltransferase activity"/>
    <property type="evidence" value="ECO:0007669"/>
    <property type="project" value="UniProtKB-EC"/>
</dbReference>
<organism evidence="12 13">
    <name type="scientific">Streptacidiphilus fuscans</name>
    <dbReference type="NCBI Taxonomy" id="2789292"/>
    <lineage>
        <taxon>Bacteria</taxon>
        <taxon>Bacillati</taxon>
        <taxon>Actinomycetota</taxon>
        <taxon>Actinomycetes</taxon>
        <taxon>Kitasatosporales</taxon>
        <taxon>Streptomycetaceae</taxon>
        <taxon>Streptacidiphilus</taxon>
    </lineage>
</organism>
<dbReference type="InterPro" id="IPR029063">
    <property type="entry name" value="SAM-dependent_MTases_sf"/>
</dbReference>
<accession>A0A931FJA2</accession>
<proteinExistence type="inferred from homology"/>
<dbReference type="PROSITE" id="PS01279">
    <property type="entry name" value="PCMT"/>
    <property type="match status" value="1"/>
</dbReference>
<dbReference type="EC" id="2.1.1.77" evidence="3"/>
<evidence type="ECO:0000256" key="4">
    <source>
        <dbReference type="ARBA" id="ARBA00013346"/>
    </source>
</evidence>
<keyword evidence="5" id="KW-0963">Cytoplasm</keyword>
<dbReference type="PANTHER" id="PTHR11579">
    <property type="entry name" value="PROTEIN-L-ISOASPARTATE O-METHYLTRANSFERASE"/>
    <property type="match status" value="1"/>
</dbReference>
<evidence type="ECO:0000256" key="3">
    <source>
        <dbReference type="ARBA" id="ARBA00011890"/>
    </source>
</evidence>
<dbReference type="SUPFAM" id="SSF53335">
    <property type="entry name" value="S-adenosyl-L-methionine-dependent methyltransferases"/>
    <property type="match status" value="1"/>
</dbReference>
<keyword evidence="7" id="KW-0808">Transferase</keyword>
<name>A0A931FJA2_9ACTN</name>
<dbReference type="CDD" id="cd02440">
    <property type="entry name" value="AdoMet_MTases"/>
    <property type="match status" value="1"/>
</dbReference>
<comment type="caution">
    <text evidence="12">The sequence shown here is derived from an EMBL/GenBank/DDBJ whole genome shotgun (WGS) entry which is preliminary data.</text>
</comment>
<protein>
    <recommendedName>
        <fullName evidence="4">Protein-L-isoaspartate O-methyltransferase</fullName>
        <ecNumber evidence="3">2.1.1.77</ecNumber>
    </recommendedName>
    <alternativeName>
        <fullName evidence="11">L-isoaspartyl protein carboxyl methyltransferase</fullName>
    </alternativeName>
    <alternativeName>
        <fullName evidence="9">Protein L-isoaspartyl methyltransferase</fullName>
    </alternativeName>
    <alternativeName>
        <fullName evidence="10">Protein-beta-aspartate methyltransferase</fullName>
    </alternativeName>
</protein>
<dbReference type="GO" id="GO:0032259">
    <property type="term" value="P:methylation"/>
    <property type="evidence" value="ECO:0007669"/>
    <property type="project" value="UniProtKB-KW"/>
</dbReference>
<keyword evidence="8" id="KW-0949">S-adenosyl-L-methionine</keyword>
<dbReference type="Pfam" id="PF01135">
    <property type="entry name" value="PCMT"/>
    <property type="match status" value="1"/>
</dbReference>
<evidence type="ECO:0000256" key="6">
    <source>
        <dbReference type="ARBA" id="ARBA00022603"/>
    </source>
</evidence>
<evidence type="ECO:0000256" key="7">
    <source>
        <dbReference type="ARBA" id="ARBA00022679"/>
    </source>
</evidence>
<evidence type="ECO:0000256" key="2">
    <source>
        <dbReference type="ARBA" id="ARBA00005369"/>
    </source>
</evidence>
<reference evidence="12" key="1">
    <citation type="submission" date="2020-11" db="EMBL/GenBank/DDBJ databases">
        <title>Isolation and identification of active actinomycetes.</title>
        <authorList>
            <person name="Yu B."/>
        </authorList>
    </citation>
    <scope>NUCLEOTIDE SEQUENCE</scope>
    <source>
        <strain evidence="12">NEAU-YB345</strain>
    </source>
</reference>
<comment type="subcellular location">
    <subcellularLocation>
        <location evidence="1">Cytoplasm</location>
    </subcellularLocation>
</comment>
<evidence type="ECO:0000256" key="11">
    <source>
        <dbReference type="ARBA" id="ARBA00031350"/>
    </source>
</evidence>
<dbReference type="RefSeq" id="WP_196197732.1">
    <property type="nucleotide sequence ID" value="NZ_JADPRT010000017.1"/>
</dbReference>
<keyword evidence="6 12" id="KW-0489">Methyltransferase</keyword>
<dbReference type="GO" id="GO:0005737">
    <property type="term" value="C:cytoplasm"/>
    <property type="evidence" value="ECO:0007669"/>
    <property type="project" value="UniProtKB-SubCell"/>
</dbReference>
<evidence type="ECO:0000256" key="5">
    <source>
        <dbReference type="ARBA" id="ARBA00022490"/>
    </source>
</evidence>
<evidence type="ECO:0000313" key="12">
    <source>
        <dbReference type="EMBL" id="MBF9072559.1"/>
    </source>
</evidence>
<dbReference type="EMBL" id="JADPRT010000017">
    <property type="protein sequence ID" value="MBF9072559.1"/>
    <property type="molecule type" value="Genomic_DNA"/>
</dbReference>
<evidence type="ECO:0000256" key="9">
    <source>
        <dbReference type="ARBA" id="ARBA00030757"/>
    </source>
</evidence>
<evidence type="ECO:0000256" key="10">
    <source>
        <dbReference type="ARBA" id="ARBA00031323"/>
    </source>
</evidence>
<dbReference type="Proteomes" id="UP000657385">
    <property type="component" value="Unassembled WGS sequence"/>
</dbReference>